<feature type="compositionally biased region" description="Basic and acidic residues" evidence="2">
    <location>
        <begin position="1"/>
        <end position="22"/>
    </location>
</feature>
<accession>A0A2M6W541</accession>
<evidence type="ECO:0000313" key="4">
    <source>
        <dbReference type="Proteomes" id="UP000231183"/>
    </source>
</evidence>
<dbReference type="EMBL" id="PFBX01000004">
    <property type="protein sequence ID" value="PIT87898.1"/>
    <property type="molecule type" value="Genomic_DNA"/>
</dbReference>
<keyword evidence="1" id="KW-0175">Coiled coil</keyword>
<name>A0A2M6W541_9BACT</name>
<protein>
    <submittedName>
        <fullName evidence="3">Uncharacterized protein</fullName>
    </submittedName>
</protein>
<gene>
    <name evidence="3" type="ORF">COU31_00560</name>
</gene>
<feature type="region of interest" description="Disordered" evidence="2">
    <location>
        <begin position="304"/>
        <end position="331"/>
    </location>
</feature>
<feature type="compositionally biased region" description="Low complexity" evidence="2">
    <location>
        <begin position="1024"/>
        <end position="1040"/>
    </location>
</feature>
<proteinExistence type="predicted"/>
<evidence type="ECO:0000256" key="2">
    <source>
        <dbReference type="SAM" id="MobiDB-lite"/>
    </source>
</evidence>
<feature type="region of interest" description="Disordered" evidence="2">
    <location>
        <begin position="1578"/>
        <end position="1597"/>
    </location>
</feature>
<comment type="caution">
    <text evidence="3">The sequence shown here is derived from an EMBL/GenBank/DDBJ whole genome shotgun (WGS) entry which is preliminary data.</text>
</comment>
<feature type="region of interest" description="Disordered" evidence="2">
    <location>
        <begin position="1"/>
        <end position="24"/>
    </location>
</feature>
<evidence type="ECO:0000256" key="1">
    <source>
        <dbReference type="SAM" id="Coils"/>
    </source>
</evidence>
<feature type="region of interest" description="Disordered" evidence="2">
    <location>
        <begin position="1019"/>
        <end position="1067"/>
    </location>
</feature>
<organism evidence="3 4">
    <name type="scientific">Candidatus Magasanikbacteria bacterium CG10_big_fil_rev_8_21_14_0_10_40_10</name>
    <dbReference type="NCBI Taxonomy" id="1974648"/>
    <lineage>
        <taxon>Bacteria</taxon>
        <taxon>Candidatus Magasanikiibacteriota</taxon>
    </lineage>
</organism>
<feature type="coiled-coil region" evidence="1">
    <location>
        <begin position="30"/>
        <end position="117"/>
    </location>
</feature>
<sequence length="1700" mass="185599">MADDTIKKPSEETTKAPDKNPVDENIIEGLKASKETAESLLKKIDEIKNSFSDLSGPEIDKYFLKLDNYKRRLNSLLEQDYFFEKERRVLEVIQNSITNFEKKLREFQSKAQAAVMEASGETPGIEAGQTARLDGLKGPEERVAVDDSMIEEAVDSLDEPETKSEASVFDAFRIDRRNGVLYFEGLNKQINFGEYFNVQRDNKMGPVSAQFSKNENGLVYFLPGKEGTYRFCLEINEKEGIVHLDKVDSTIDTKWEIGGRCFEYPKASSSEWIDIIEDTLKDKKQVIREVDLEIQADYDAPIPKAVDERRESAESGAKSISKESEGQSGKTLEEMTQINGSLITFVGAEQKQGGNYPKINLTDFNLGVEKSEWHNGGKELEIKLKVLGLEQSGIQDDKTSVRIIQEDDGKYTIEIGDKPRDYCGGETEEVDIITADNLDDLPIRMSTPLDARREFFRRPYKFEVNTANTILNFGNSYSINLNEIDPNVKIKHDKNSGLTAFSIQKNKKERVDFKIQQGRQNNFTVTKTEMVKKIGGYKSKKDEQKNEVQSEETFLSAFKLYAGLRELLQVQESEQTQAVESQAEVKNDKTGFLGGIAQKGKAAFGAGYELGRKAGGAVTERLKRKKPEAEKTEAEKEEEKIANKEMAWAVAKIAGRMGYNVIGRISGAKFAFDVVDLMVHGGGKLVGKITGKDIDIGIGDLTEYSRAIGKKGGVAKERENIKLAFEDLFADLKQAKTKESGLEALSADQSQEIIDKVKALEKKIESSKYTGNRLEKKEMIVKLHAIKEKFLNKVEEAEFDRQFEVEKLLKGYVNSHVNALDIAKDALNLGLSAAGLYHTRALVYGLVATMKRLEKSAGRIDTRGMGFFKFSSNLLKKATLDAATDTFKQLTGRMPKLEKGKIVFAKAKRTRVEASQDIAQALTPIFTGLGIASHTVLDIFSGNDAKFVESGDTNLAELNKFLNNEESVWKFAGNNFLENLERGTIGTAKRLSGLGAQGYEHLFGSEKAGIETRGVATGAGVGKPDASAGRAPAGRAPLAREGSHSTAATKESAAKPSFRPPSGGDNMEARMAQRMDKIYWPSKPSSGDHKVLYTNLGEGVKIDGNNITFTLGKGETPKSMSAFVRLLALDHMKGEIAADGNLTVIEEARALNVGANLKKLMGDLAHNHHDRGAGGVKAGELKDIIEVGKGGHVTIKDQAGFDNVMKKLAEHATEKFSDDKADALIKAARAGQVGAVSYTGEVSNKGWAKQLELVNGDKGVSGAGALDVQPRERFPLPASRTADHRAEEAIRMEQSLLRMAGMATDTATHAAEAAGQAGNVAGKITDHDLEKLRYTYHKDASILKDSGMGTSNSDPSTLRNVARASGVSQSVIAHTMGKEMMSGGGRGVSGGGGGVVREVGGGGKGAETVASKVEGGTQATEVVAQPQTTELRTRLNGQVLKVPSSMLQGEANPAELTRRIEYVATQMNREHRLLQSLLDEYKGANSSSPYVKAAQALLDSKTHEATGFANSIANGDRSLSFSFPQTSDQALRDEFDFRIKSMVELQKMNPGTSVDQARQSVENLTDTGATGKAVEQVPDLTSNTPENGGHLNTTTTRDGLEIKGNYKVVQEVGSHPRIDVKGMNLNGSFDPKRYVSMGDASSSGAKKALKELVIARSIIEKASPMEKLNLSPGYYKQIEAIEQKYHLTLNSDLILPRAGG</sequence>
<feature type="compositionally biased region" description="Polar residues" evidence="2">
    <location>
        <begin position="1579"/>
        <end position="1597"/>
    </location>
</feature>
<reference evidence="4" key="1">
    <citation type="submission" date="2017-09" db="EMBL/GenBank/DDBJ databases">
        <title>Depth-based differentiation of microbial function through sediment-hosted aquifers and enrichment of novel symbionts in the deep terrestrial subsurface.</title>
        <authorList>
            <person name="Probst A.J."/>
            <person name="Ladd B."/>
            <person name="Jarett J.K."/>
            <person name="Geller-Mcgrath D.E."/>
            <person name="Sieber C.M.K."/>
            <person name="Emerson J.B."/>
            <person name="Anantharaman K."/>
            <person name="Thomas B.C."/>
            <person name="Malmstrom R."/>
            <person name="Stieglmeier M."/>
            <person name="Klingl A."/>
            <person name="Woyke T."/>
            <person name="Ryan C.M."/>
            <person name="Banfield J.F."/>
        </authorList>
    </citation>
    <scope>NUCLEOTIDE SEQUENCE [LARGE SCALE GENOMIC DNA]</scope>
</reference>
<dbReference type="Proteomes" id="UP000231183">
    <property type="component" value="Unassembled WGS sequence"/>
</dbReference>
<evidence type="ECO:0000313" key="3">
    <source>
        <dbReference type="EMBL" id="PIT87898.1"/>
    </source>
</evidence>